<dbReference type="EMBL" id="JAJFAZ020000004">
    <property type="protein sequence ID" value="KAI5330966.1"/>
    <property type="molecule type" value="Genomic_DNA"/>
</dbReference>
<organism evidence="1 2">
    <name type="scientific">Prunus dulcis</name>
    <name type="common">Almond</name>
    <name type="synonym">Amygdalus dulcis</name>
    <dbReference type="NCBI Taxonomy" id="3755"/>
    <lineage>
        <taxon>Eukaryota</taxon>
        <taxon>Viridiplantae</taxon>
        <taxon>Streptophyta</taxon>
        <taxon>Embryophyta</taxon>
        <taxon>Tracheophyta</taxon>
        <taxon>Spermatophyta</taxon>
        <taxon>Magnoliopsida</taxon>
        <taxon>eudicotyledons</taxon>
        <taxon>Gunneridae</taxon>
        <taxon>Pentapetalae</taxon>
        <taxon>rosids</taxon>
        <taxon>fabids</taxon>
        <taxon>Rosales</taxon>
        <taxon>Rosaceae</taxon>
        <taxon>Amygdaloideae</taxon>
        <taxon>Amygdaleae</taxon>
        <taxon>Prunus</taxon>
    </lineage>
</organism>
<comment type="caution">
    <text evidence="1">The sequence shown here is derived from an EMBL/GenBank/DDBJ whole genome shotgun (WGS) entry which is preliminary data.</text>
</comment>
<name>A0AAD4Z342_PRUDU</name>
<accession>A0AAD4Z342</accession>
<proteinExistence type="predicted"/>
<protein>
    <submittedName>
        <fullName evidence="1">Uncharacterized protein</fullName>
    </submittedName>
</protein>
<sequence>MRARHILKRNIFKNTKNRDVRVSNRTALCPYDSFLLISTFLQENGNRVLETGAAIFGCNVPSAYGNCVHFVRGLSQRRTVKSGIDFGVGSSRGEEGVEVLSVDAAIVGGVVSRLHAAIVDAAPAVVCIVRASAGGMVAHYGRSKRGQDQEYRKNEEN</sequence>
<gene>
    <name evidence="1" type="ORF">L3X38_021092</name>
</gene>
<evidence type="ECO:0000313" key="2">
    <source>
        <dbReference type="Proteomes" id="UP001054821"/>
    </source>
</evidence>
<keyword evidence="2" id="KW-1185">Reference proteome</keyword>
<dbReference type="AlphaFoldDB" id="A0AAD4Z342"/>
<reference evidence="1 2" key="1">
    <citation type="journal article" date="2022" name="G3 (Bethesda)">
        <title>Whole-genome sequence and methylome profiling of the almond [Prunus dulcis (Mill.) D.A. Webb] cultivar 'Nonpareil'.</title>
        <authorList>
            <person name="D'Amico-Willman K.M."/>
            <person name="Ouma W.Z."/>
            <person name="Meulia T."/>
            <person name="Sideli G.M."/>
            <person name="Gradziel T.M."/>
            <person name="Fresnedo-Ramirez J."/>
        </authorList>
    </citation>
    <scope>NUCLEOTIDE SEQUENCE [LARGE SCALE GENOMIC DNA]</scope>
    <source>
        <strain evidence="1">Clone GOH B32 T37-40</strain>
    </source>
</reference>
<dbReference type="Proteomes" id="UP001054821">
    <property type="component" value="Chromosome 4"/>
</dbReference>
<evidence type="ECO:0000313" key="1">
    <source>
        <dbReference type="EMBL" id="KAI5330966.1"/>
    </source>
</evidence>